<dbReference type="SMART" id="SM00448">
    <property type="entry name" value="REC"/>
    <property type="match status" value="1"/>
</dbReference>
<dbReference type="Gene3D" id="3.30.70.270">
    <property type="match status" value="1"/>
</dbReference>
<dbReference type="NCBIfam" id="TIGR00254">
    <property type="entry name" value="GGDEF"/>
    <property type="match status" value="1"/>
</dbReference>
<dbReference type="CDD" id="cd01949">
    <property type="entry name" value="GGDEF"/>
    <property type="match status" value="1"/>
</dbReference>
<dbReference type="GO" id="GO:0000160">
    <property type="term" value="P:phosphorelay signal transduction system"/>
    <property type="evidence" value="ECO:0007669"/>
    <property type="project" value="InterPro"/>
</dbReference>
<evidence type="ECO:0000313" key="4">
    <source>
        <dbReference type="EMBL" id="APX88900.1"/>
    </source>
</evidence>
<dbReference type="Pfam" id="PF00072">
    <property type="entry name" value="Response_reg"/>
    <property type="match status" value="1"/>
</dbReference>
<dbReference type="EC" id="2.7.7.65" evidence="1"/>
<dbReference type="InterPro" id="IPR001789">
    <property type="entry name" value="Sig_transdc_resp-reg_receiver"/>
</dbReference>
<dbReference type="InterPro" id="IPR043128">
    <property type="entry name" value="Rev_trsase/Diguanyl_cyclase"/>
</dbReference>
<dbReference type="SUPFAM" id="SSF52172">
    <property type="entry name" value="CheY-like"/>
    <property type="match status" value="2"/>
</dbReference>
<dbReference type="OrthoDB" id="9812260at2"/>
<accession>A0A1U7DFX0</accession>
<dbReference type="EMBL" id="CP019124">
    <property type="protein sequence ID" value="APX88900.1"/>
    <property type="molecule type" value="Genomic_DNA"/>
</dbReference>
<dbReference type="AlphaFoldDB" id="A0A1U7DFX0"/>
<dbReference type="InterPro" id="IPR000160">
    <property type="entry name" value="GGDEF_dom"/>
</dbReference>
<name>A0A1U7DFX0_9RHOB</name>
<dbReference type="SMART" id="SM00267">
    <property type="entry name" value="GGDEF"/>
    <property type="match status" value="1"/>
</dbReference>
<dbReference type="GO" id="GO:0043709">
    <property type="term" value="P:cell adhesion involved in single-species biofilm formation"/>
    <property type="evidence" value="ECO:0007669"/>
    <property type="project" value="TreeGrafter"/>
</dbReference>
<dbReference type="FunFam" id="3.30.70.270:FF:000001">
    <property type="entry name" value="Diguanylate cyclase domain protein"/>
    <property type="match status" value="1"/>
</dbReference>
<dbReference type="InterPro" id="IPR029787">
    <property type="entry name" value="Nucleotide_cyclase"/>
</dbReference>
<protein>
    <recommendedName>
        <fullName evidence="1">diguanylate cyclase</fullName>
        <ecNumber evidence="1">2.7.7.65</ecNumber>
    </recommendedName>
</protein>
<dbReference type="STRING" id="1267768.BV394_03450"/>
<dbReference type="PANTHER" id="PTHR45138:SF9">
    <property type="entry name" value="DIGUANYLATE CYCLASE DGCM-RELATED"/>
    <property type="match status" value="1"/>
</dbReference>
<reference evidence="4 5" key="1">
    <citation type="submission" date="2017-01" db="EMBL/GenBank/DDBJ databases">
        <title>Genomic analysis of Xuhuaishuia manganoxidans DY6-4.</title>
        <authorList>
            <person name="Wang X."/>
        </authorList>
    </citation>
    <scope>NUCLEOTIDE SEQUENCE [LARGE SCALE GENOMIC DNA]</scope>
    <source>
        <strain evidence="4 5">DY6-4</strain>
    </source>
</reference>
<dbReference type="PANTHER" id="PTHR45138">
    <property type="entry name" value="REGULATORY COMPONENTS OF SENSORY TRANSDUCTION SYSTEM"/>
    <property type="match status" value="1"/>
</dbReference>
<keyword evidence="3" id="KW-0597">Phosphoprotein</keyword>
<evidence type="ECO:0000256" key="1">
    <source>
        <dbReference type="ARBA" id="ARBA00012528"/>
    </source>
</evidence>
<dbReference type="PROSITE" id="PS50887">
    <property type="entry name" value="GGDEF"/>
    <property type="match status" value="1"/>
</dbReference>
<dbReference type="PROSITE" id="PS50110">
    <property type="entry name" value="RESPONSE_REGULATORY"/>
    <property type="match status" value="2"/>
</dbReference>
<feature type="modified residue" description="4-aspartylphosphate" evidence="3">
    <location>
        <position position="53"/>
    </location>
</feature>
<sequence length="458" mass="50235">MTGRILIVDDISTNRIVLKVKLAASYYEVLQARNGQEALRIARAEQPDLILLDLRMPDLSGIEVCRLLKKDSATQDIPVILVTGADDPASKLEGLRAGAEDFLTKPVDERTLLARVRSLLRVRNAQAELMARDQTCRSLGFAEAMAPMQVPGQMVVVGGDGLAGRQLCDTLSQMLPHNISLMSAQDALSRRSRGTRPDVFVLMAATGGSMKAISLLTDLRSRDQSHNAAIILLSDDLDEGLPATALDLGANDMIRLPAEPEEIALRLELVFKRKKVADRLRAMVDRGLEMAAVDPLTGLYNRRYAQHHLTQLRERSRRSSRPFALMILDVDRFKRINDEHGHRAGDAVLVEIARRLSDNLRRVDLVARYGGEEFLIALPDTSLDNALTAAERLRERIAAQPFALPGGPDAIPVTASIGLAMSIDHHDTNDALLDRADTALYSSKTAGRNLVTVNRSAA</sequence>
<evidence type="ECO:0000256" key="2">
    <source>
        <dbReference type="ARBA" id="ARBA00034247"/>
    </source>
</evidence>
<comment type="caution">
    <text evidence="3">Lacks conserved residue(s) required for the propagation of feature annotation.</text>
</comment>
<dbReference type="GO" id="GO:1902201">
    <property type="term" value="P:negative regulation of bacterial-type flagellum-dependent cell motility"/>
    <property type="evidence" value="ECO:0007669"/>
    <property type="project" value="TreeGrafter"/>
</dbReference>
<dbReference type="InterPro" id="IPR011006">
    <property type="entry name" value="CheY-like_superfamily"/>
</dbReference>
<dbReference type="InterPro" id="IPR050469">
    <property type="entry name" value="Diguanylate_Cyclase"/>
</dbReference>
<dbReference type="GO" id="GO:0005886">
    <property type="term" value="C:plasma membrane"/>
    <property type="evidence" value="ECO:0007669"/>
    <property type="project" value="TreeGrafter"/>
</dbReference>
<keyword evidence="5" id="KW-1185">Reference proteome</keyword>
<organism evidence="4 5">
    <name type="scientific">Brevirhabdus pacifica</name>
    <dbReference type="NCBI Taxonomy" id="1267768"/>
    <lineage>
        <taxon>Bacteria</taxon>
        <taxon>Pseudomonadati</taxon>
        <taxon>Pseudomonadota</taxon>
        <taxon>Alphaproteobacteria</taxon>
        <taxon>Rhodobacterales</taxon>
        <taxon>Paracoccaceae</taxon>
        <taxon>Brevirhabdus</taxon>
    </lineage>
</organism>
<comment type="catalytic activity">
    <reaction evidence="2">
        <text>2 GTP = 3',3'-c-di-GMP + 2 diphosphate</text>
        <dbReference type="Rhea" id="RHEA:24898"/>
        <dbReference type="ChEBI" id="CHEBI:33019"/>
        <dbReference type="ChEBI" id="CHEBI:37565"/>
        <dbReference type="ChEBI" id="CHEBI:58805"/>
        <dbReference type="EC" id="2.7.7.65"/>
    </reaction>
</comment>
<gene>
    <name evidence="4" type="ORF">BV394_03450</name>
</gene>
<accession>A0A2M9DG19</accession>
<dbReference type="RefSeq" id="WP_076978923.1">
    <property type="nucleotide sequence ID" value="NZ_CP019124.1"/>
</dbReference>
<dbReference type="Gene3D" id="3.40.50.2300">
    <property type="match status" value="1"/>
</dbReference>
<evidence type="ECO:0000313" key="5">
    <source>
        <dbReference type="Proteomes" id="UP000187266"/>
    </source>
</evidence>
<evidence type="ECO:0000256" key="3">
    <source>
        <dbReference type="PROSITE-ProRule" id="PRU00169"/>
    </source>
</evidence>
<dbReference type="GO" id="GO:0052621">
    <property type="term" value="F:diguanylate cyclase activity"/>
    <property type="evidence" value="ECO:0007669"/>
    <property type="project" value="UniProtKB-EC"/>
</dbReference>
<dbReference type="Pfam" id="PF00990">
    <property type="entry name" value="GGDEF"/>
    <property type="match status" value="1"/>
</dbReference>
<dbReference type="SUPFAM" id="SSF55073">
    <property type="entry name" value="Nucleotide cyclase"/>
    <property type="match status" value="1"/>
</dbReference>
<proteinExistence type="predicted"/>
<dbReference type="Proteomes" id="UP000187266">
    <property type="component" value="Chromosome"/>
</dbReference>